<gene>
    <name evidence="9" type="ORF">FHU40_005251</name>
</gene>
<keyword evidence="2" id="KW-1003">Cell membrane</keyword>
<feature type="transmembrane region" description="Helical" evidence="7">
    <location>
        <begin position="419"/>
        <end position="438"/>
    </location>
</feature>
<keyword evidence="4 7" id="KW-1133">Transmembrane helix</keyword>
<feature type="domain" description="ABC3 transporter permease C-terminal" evidence="8">
    <location>
        <begin position="758"/>
        <end position="870"/>
    </location>
</feature>
<reference evidence="9 10" key="1">
    <citation type="submission" date="2020-08" db="EMBL/GenBank/DDBJ databases">
        <title>Sequencing the genomes of 1000 actinobacteria strains.</title>
        <authorList>
            <person name="Klenk H.-P."/>
        </authorList>
    </citation>
    <scope>NUCLEOTIDE SEQUENCE [LARGE SCALE GENOMIC DNA]</scope>
    <source>
        <strain evidence="9 10">DSM 105498</strain>
    </source>
</reference>
<dbReference type="InterPro" id="IPR050250">
    <property type="entry name" value="Macrolide_Exporter_MacB"/>
</dbReference>
<evidence type="ECO:0000256" key="6">
    <source>
        <dbReference type="ARBA" id="ARBA00038076"/>
    </source>
</evidence>
<dbReference type="PANTHER" id="PTHR30572:SF4">
    <property type="entry name" value="ABC TRANSPORTER PERMEASE YTRF"/>
    <property type="match status" value="1"/>
</dbReference>
<feature type="transmembrane region" description="Helical" evidence="7">
    <location>
        <begin position="450"/>
        <end position="476"/>
    </location>
</feature>
<evidence type="ECO:0000256" key="3">
    <source>
        <dbReference type="ARBA" id="ARBA00022692"/>
    </source>
</evidence>
<dbReference type="GO" id="GO:0022857">
    <property type="term" value="F:transmembrane transporter activity"/>
    <property type="evidence" value="ECO:0007669"/>
    <property type="project" value="TreeGrafter"/>
</dbReference>
<accession>A0A7W4Z3E2</accession>
<feature type="transmembrane region" description="Helical" evidence="7">
    <location>
        <begin position="277"/>
        <end position="305"/>
    </location>
</feature>
<dbReference type="Pfam" id="PF02687">
    <property type="entry name" value="FtsX"/>
    <property type="match status" value="2"/>
</dbReference>
<feature type="transmembrane region" description="Helical" evidence="7">
    <location>
        <begin position="805"/>
        <end position="828"/>
    </location>
</feature>
<feature type="domain" description="ABC3 transporter permease C-terminal" evidence="8">
    <location>
        <begin position="285"/>
        <end position="403"/>
    </location>
</feature>
<dbReference type="GO" id="GO:0005886">
    <property type="term" value="C:plasma membrane"/>
    <property type="evidence" value="ECO:0007669"/>
    <property type="project" value="UniProtKB-SubCell"/>
</dbReference>
<name>A0A7W4Z3E2_9ACTN</name>
<evidence type="ECO:0000256" key="7">
    <source>
        <dbReference type="SAM" id="Phobius"/>
    </source>
</evidence>
<evidence type="ECO:0000256" key="4">
    <source>
        <dbReference type="ARBA" id="ARBA00022989"/>
    </source>
</evidence>
<comment type="caution">
    <text evidence="9">The sequence shown here is derived from an EMBL/GenBank/DDBJ whole genome shotgun (WGS) entry which is preliminary data.</text>
</comment>
<feature type="transmembrane region" description="Helical" evidence="7">
    <location>
        <begin position="328"/>
        <end position="356"/>
    </location>
</feature>
<dbReference type="Proteomes" id="UP000589626">
    <property type="component" value="Unassembled WGS sequence"/>
</dbReference>
<sequence>MSGLTSWRLALRLAGRDALRHRGRSVLVLVMIALPVLAVTAADVIIRTQDVSSVEGLDRRLGSADAQLEVPAGGAPVLQAFDPLDGNTSTGGADRVPTAQQLADALGGARLVEQREGDLLVRTEDGVTYAAGTEVDLRDPMTDGLFELASGRWPAVDDEAVVNQAMLDRGYAVGDRLDLVVDGAPSPVIVGVAESTASRGYPLAAGRLGSLGIEVSRAAWGMGPAYLAAGGPVSWETVQELNALGATVLSRAVLTDPPPDSEIPDEIRGWSGGTDDAMIAVIVLVVAMALLEVVLLAGPAFAVTARRQSRTLALMAASGGTPAQSRRVVVGGGVVLGVVAAVSGVLLGIAVGWLLVPVVQHWSSERFGPFDVPWPHLVGIMLFGLVSAVLAAVVPAWIASRQDVVAVLAGRRADRRPSLRSPLLGVGLLGAGIAGSAYGATSASSGEFTIAASAVVAVLGMILLVPVVVVALARLAGRLPLSPRYATRDAARHRTRTVPAVAAVAATVAGVVALGIGVTSDEAENRGTYQAMLPMGDGAVTAPGLTDEQWSRLQDTVAGKLPGADLTPIVGVPESSPIADPEARSYYVEAHLPGKRDGEPLLDGWGSSYGSSILAGDRLPSIVRGISLGDRDRADAALATGRAVIFTDHPVDAGEVVLRASWWTPGDGDELPPVTVPAAFVSYTGTDRVATMVLPHDVLRQLDVPTARVGLAVGGVGISAESERAVADAARSVTSDAGFYVERGYQMPDETMIAQLVLAGLGGVLMLGGTLTATFLALSDARPDLATLASVGASPRRRRSIAASYALVIGFVGATLGALVGFIPGIAVSYPLTRGYAEVRAHYLDIPWLMILGLVVALPLLTAAIVGLCARSRLPLVTRVD</sequence>
<keyword evidence="5 7" id="KW-0472">Membrane</keyword>
<protein>
    <submittedName>
        <fullName evidence="9">Putative ABC transport system permease protein</fullName>
    </submittedName>
</protein>
<feature type="transmembrane region" description="Helical" evidence="7">
    <location>
        <begin position="497"/>
        <end position="518"/>
    </location>
</feature>
<feature type="transmembrane region" description="Helical" evidence="7">
    <location>
        <begin position="376"/>
        <end position="398"/>
    </location>
</feature>
<feature type="transmembrane region" description="Helical" evidence="7">
    <location>
        <begin position="848"/>
        <end position="870"/>
    </location>
</feature>
<evidence type="ECO:0000256" key="5">
    <source>
        <dbReference type="ARBA" id="ARBA00023136"/>
    </source>
</evidence>
<dbReference type="InterPro" id="IPR003838">
    <property type="entry name" value="ABC3_permease_C"/>
</dbReference>
<keyword evidence="10" id="KW-1185">Reference proteome</keyword>
<evidence type="ECO:0000313" key="9">
    <source>
        <dbReference type="EMBL" id="MBB3045394.1"/>
    </source>
</evidence>
<evidence type="ECO:0000313" key="10">
    <source>
        <dbReference type="Proteomes" id="UP000589626"/>
    </source>
</evidence>
<dbReference type="AlphaFoldDB" id="A0A7W4Z3E2"/>
<keyword evidence="3 7" id="KW-0812">Transmembrane</keyword>
<comment type="similarity">
    <text evidence="6">Belongs to the ABC-4 integral membrane protein family.</text>
</comment>
<comment type="subcellular location">
    <subcellularLocation>
        <location evidence="1">Cell membrane</location>
        <topology evidence="1">Multi-pass membrane protein</topology>
    </subcellularLocation>
</comment>
<dbReference type="EMBL" id="JACHWR010000007">
    <property type="protein sequence ID" value="MBB3045394.1"/>
    <property type="molecule type" value="Genomic_DNA"/>
</dbReference>
<dbReference type="PANTHER" id="PTHR30572">
    <property type="entry name" value="MEMBRANE COMPONENT OF TRANSPORTER-RELATED"/>
    <property type="match status" value="1"/>
</dbReference>
<proteinExistence type="inferred from homology"/>
<feature type="transmembrane region" description="Helical" evidence="7">
    <location>
        <begin position="756"/>
        <end position="778"/>
    </location>
</feature>
<evidence type="ECO:0000256" key="2">
    <source>
        <dbReference type="ARBA" id="ARBA00022475"/>
    </source>
</evidence>
<evidence type="ECO:0000259" key="8">
    <source>
        <dbReference type="Pfam" id="PF02687"/>
    </source>
</evidence>
<evidence type="ECO:0000256" key="1">
    <source>
        <dbReference type="ARBA" id="ARBA00004651"/>
    </source>
</evidence>
<dbReference type="RefSeq" id="WP_183595394.1">
    <property type="nucleotide sequence ID" value="NZ_JACHWR010000007.1"/>
</dbReference>
<organism evidence="9 10">
    <name type="scientific">Nocardioides soli</name>
    <dbReference type="NCBI Taxonomy" id="1036020"/>
    <lineage>
        <taxon>Bacteria</taxon>
        <taxon>Bacillati</taxon>
        <taxon>Actinomycetota</taxon>
        <taxon>Actinomycetes</taxon>
        <taxon>Propionibacteriales</taxon>
        <taxon>Nocardioidaceae</taxon>
        <taxon>Nocardioides</taxon>
    </lineage>
</organism>